<evidence type="ECO:0000313" key="1">
    <source>
        <dbReference type="EMBL" id="QDU28058.1"/>
    </source>
</evidence>
<evidence type="ECO:0000313" key="2">
    <source>
        <dbReference type="Proteomes" id="UP000315017"/>
    </source>
</evidence>
<dbReference type="AlphaFoldDB" id="A0A517YCW5"/>
<keyword evidence="2" id="KW-1185">Reference proteome</keyword>
<accession>A0A517YCW5</accession>
<proteinExistence type="predicted"/>
<dbReference type="Proteomes" id="UP000315017">
    <property type="component" value="Chromosome"/>
</dbReference>
<gene>
    <name evidence="1" type="ORF">ETAA8_31500</name>
</gene>
<sequence length="134" mass="14786">MSDSVSKFVDSVHEKLESLQGRMDSLRANIGTTWHSLQDELAETGQRGEESKPSVMKAYAALEQWRKDKLAEAKSTIAQWIENREAQKLATRAEKAEACAALAIQIAQASIDDAEHMILEAISARLDAEAVAHH</sequence>
<reference evidence="1 2" key="1">
    <citation type="submission" date="2019-02" db="EMBL/GenBank/DDBJ databases">
        <title>Deep-cultivation of Planctomycetes and their phenomic and genomic characterization uncovers novel biology.</title>
        <authorList>
            <person name="Wiegand S."/>
            <person name="Jogler M."/>
            <person name="Boedeker C."/>
            <person name="Pinto D."/>
            <person name="Vollmers J."/>
            <person name="Rivas-Marin E."/>
            <person name="Kohn T."/>
            <person name="Peeters S.H."/>
            <person name="Heuer A."/>
            <person name="Rast P."/>
            <person name="Oberbeckmann S."/>
            <person name="Bunk B."/>
            <person name="Jeske O."/>
            <person name="Meyerdierks A."/>
            <person name="Storesund J.E."/>
            <person name="Kallscheuer N."/>
            <person name="Luecker S."/>
            <person name="Lage O.M."/>
            <person name="Pohl T."/>
            <person name="Merkel B.J."/>
            <person name="Hornburger P."/>
            <person name="Mueller R.-W."/>
            <person name="Bruemmer F."/>
            <person name="Labrenz M."/>
            <person name="Spormann A.M."/>
            <person name="Op den Camp H."/>
            <person name="Overmann J."/>
            <person name="Amann R."/>
            <person name="Jetten M.S.M."/>
            <person name="Mascher T."/>
            <person name="Medema M.H."/>
            <person name="Devos D.P."/>
            <person name="Kaster A.-K."/>
            <person name="Ovreas L."/>
            <person name="Rohde M."/>
            <person name="Galperin M.Y."/>
            <person name="Jogler C."/>
        </authorList>
    </citation>
    <scope>NUCLEOTIDE SEQUENCE [LARGE SCALE GENOMIC DNA]</scope>
    <source>
        <strain evidence="1 2">ETA_A8</strain>
    </source>
</reference>
<name>A0A517YCW5_9BACT</name>
<organism evidence="1 2">
    <name type="scientific">Anatilimnocola aggregata</name>
    <dbReference type="NCBI Taxonomy" id="2528021"/>
    <lineage>
        <taxon>Bacteria</taxon>
        <taxon>Pseudomonadati</taxon>
        <taxon>Planctomycetota</taxon>
        <taxon>Planctomycetia</taxon>
        <taxon>Pirellulales</taxon>
        <taxon>Pirellulaceae</taxon>
        <taxon>Anatilimnocola</taxon>
    </lineage>
</organism>
<dbReference type="KEGG" id="aagg:ETAA8_31500"/>
<protein>
    <submittedName>
        <fullName evidence="1">Uncharacterized protein</fullName>
    </submittedName>
</protein>
<dbReference type="EMBL" id="CP036274">
    <property type="protein sequence ID" value="QDU28058.1"/>
    <property type="molecule type" value="Genomic_DNA"/>
</dbReference>